<keyword evidence="3" id="KW-1185">Reference proteome</keyword>
<dbReference type="GO" id="GO:0016567">
    <property type="term" value="P:protein ubiquitination"/>
    <property type="evidence" value="ECO:0007669"/>
    <property type="project" value="UniProtKB-UniPathway"/>
</dbReference>
<gene>
    <name evidence="2" type="ORF">G7Y89_g7327</name>
</gene>
<feature type="region of interest" description="Disordered" evidence="1">
    <location>
        <begin position="1"/>
        <end position="25"/>
    </location>
</feature>
<comment type="caution">
    <text evidence="2">The sequence shown here is derived from an EMBL/GenBank/DDBJ whole genome shotgun (WGS) entry which is preliminary data.</text>
</comment>
<feature type="compositionally biased region" description="Low complexity" evidence="1">
    <location>
        <begin position="508"/>
        <end position="520"/>
    </location>
</feature>
<feature type="compositionally biased region" description="Acidic residues" evidence="1">
    <location>
        <begin position="374"/>
        <end position="384"/>
    </location>
</feature>
<feature type="region of interest" description="Disordered" evidence="1">
    <location>
        <begin position="119"/>
        <end position="193"/>
    </location>
</feature>
<sequence length="584" mass="63506">MPSLVIPESGVSLRSSHETSAKHGAAPPEVLGLTLTDNVIEEMIKCVQNGKPIQLSLGEHSSLSYGTKTQHLSTSIDPFTHELYRSTISDSDSDSEDMAFLNRDHKRVPVGTRFESIFSRKSFKPGPKPPAASKAKPASSVPSSSADSALEQLQSSLAAESLRKKENTTKLVPGLPAPARRGGAGSKIPESRDLNETTGKWELRKPYYKELDVWSYNYSCDEDRQRAIDNSVKQYDKMRLGVSEPEWDRLLPKSERGTGKCLSKLQAQIAQGPVGRTSKGKGQKDDGSGRDTSPGEEEDLGNKNLSKLKGEAMLRSTSQPPITKTKKVSEKEAQAKRLLSKNPSKAAAKPAAKAAPAKKEKPAKAGPKVLSTEFVEDSDDEEDLPISKPPPKPIAAKKRARDIEEETSDSSGPLSKKVKKDQPPHRISDASQSSRTTNTSAHSSSSTKTKDTSPQKSSPLASSPPTNASEFENSSGNRTVSSSSASPAPHLNGKGSRSPIQKRHHKSSSVTSSVSSNGSTRYLKPEVVDLARKYRSYYPKYEALHRELANMTSRNSEKEAKLLEMHERLAMMKRDINAGIVEIS</sequence>
<feature type="compositionally biased region" description="Low complexity" evidence="1">
    <location>
        <begin position="345"/>
        <end position="355"/>
    </location>
</feature>
<dbReference type="Proteomes" id="UP000566819">
    <property type="component" value="Unassembled WGS sequence"/>
</dbReference>
<feature type="compositionally biased region" description="Low complexity" evidence="1">
    <location>
        <begin position="433"/>
        <end position="447"/>
    </location>
</feature>
<feature type="compositionally biased region" description="Low complexity" evidence="1">
    <location>
        <begin position="474"/>
        <end position="486"/>
    </location>
</feature>
<dbReference type="AlphaFoldDB" id="A0A8H4W229"/>
<name>A0A8H4W229_9HELO</name>
<organism evidence="2 3">
    <name type="scientific">Cudoniella acicularis</name>
    <dbReference type="NCBI Taxonomy" id="354080"/>
    <lineage>
        <taxon>Eukaryota</taxon>
        <taxon>Fungi</taxon>
        <taxon>Dikarya</taxon>
        <taxon>Ascomycota</taxon>
        <taxon>Pezizomycotina</taxon>
        <taxon>Leotiomycetes</taxon>
        <taxon>Helotiales</taxon>
        <taxon>Tricladiaceae</taxon>
        <taxon>Cudoniella</taxon>
    </lineage>
</organism>
<accession>A0A8H4W229</accession>
<protein>
    <submittedName>
        <fullName evidence="2">Uncharacterized protein</fullName>
    </submittedName>
</protein>
<dbReference type="UniPathway" id="UPA00143"/>
<evidence type="ECO:0000313" key="2">
    <source>
        <dbReference type="EMBL" id="KAF4630807.1"/>
    </source>
</evidence>
<feature type="compositionally biased region" description="Low complexity" evidence="1">
    <location>
        <begin position="131"/>
        <end position="149"/>
    </location>
</feature>
<reference evidence="2 3" key="1">
    <citation type="submission" date="2020-03" db="EMBL/GenBank/DDBJ databases">
        <title>Draft Genome Sequence of Cudoniella acicularis.</title>
        <authorList>
            <person name="Buettner E."/>
            <person name="Kellner H."/>
        </authorList>
    </citation>
    <scope>NUCLEOTIDE SEQUENCE [LARGE SCALE GENOMIC DNA]</scope>
    <source>
        <strain evidence="2 3">DSM 108380</strain>
    </source>
</reference>
<feature type="compositionally biased region" description="Polar residues" evidence="1">
    <location>
        <begin position="459"/>
        <end position="473"/>
    </location>
</feature>
<proteinExistence type="predicted"/>
<dbReference type="EMBL" id="JAAMPI010000510">
    <property type="protein sequence ID" value="KAF4630807.1"/>
    <property type="molecule type" value="Genomic_DNA"/>
</dbReference>
<dbReference type="OrthoDB" id="2587563at2759"/>
<evidence type="ECO:0000256" key="1">
    <source>
        <dbReference type="SAM" id="MobiDB-lite"/>
    </source>
</evidence>
<feature type="region of interest" description="Disordered" evidence="1">
    <location>
        <begin position="250"/>
        <end position="520"/>
    </location>
</feature>
<evidence type="ECO:0000313" key="3">
    <source>
        <dbReference type="Proteomes" id="UP000566819"/>
    </source>
</evidence>